<dbReference type="AlphaFoldDB" id="A0AAV4P1B3"/>
<comment type="caution">
    <text evidence="1">The sequence shown here is derived from an EMBL/GenBank/DDBJ whole genome shotgun (WGS) entry which is preliminary data.</text>
</comment>
<name>A0AAV4P1B3_CAEEX</name>
<keyword evidence="2" id="KW-1185">Reference proteome</keyword>
<proteinExistence type="predicted"/>
<accession>A0AAV4P1B3</accession>
<evidence type="ECO:0000313" key="1">
    <source>
        <dbReference type="EMBL" id="GIX90808.1"/>
    </source>
</evidence>
<reference evidence="1 2" key="1">
    <citation type="submission" date="2021-06" db="EMBL/GenBank/DDBJ databases">
        <title>Caerostris extrusa draft genome.</title>
        <authorList>
            <person name="Kono N."/>
            <person name="Arakawa K."/>
        </authorList>
    </citation>
    <scope>NUCLEOTIDE SEQUENCE [LARGE SCALE GENOMIC DNA]</scope>
</reference>
<sequence>MLFPVDHAAINKRGSSGLPMTPARLTPCRTKRYLIAMSPTYTIECHPNKDHRKEVVPSNSKNFAKDISKDSSSTSRTISLFNCLKFLESVSIPPERLRGNVNQVYDIRTIFHDNINRHGASTHNRKALQL</sequence>
<protein>
    <submittedName>
        <fullName evidence="1">Uncharacterized protein</fullName>
    </submittedName>
</protein>
<organism evidence="1 2">
    <name type="scientific">Caerostris extrusa</name>
    <name type="common">Bark spider</name>
    <name type="synonym">Caerostris bankana</name>
    <dbReference type="NCBI Taxonomy" id="172846"/>
    <lineage>
        <taxon>Eukaryota</taxon>
        <taxon>Metazoa</taxon>
        <taxon>Ecdysozoa</taxon>
        <taxon>Arthropoda</taxon>
        <taxon>Chelicerata</taxon>
        <taxon>Arachnida</taxon>
        <taxon>Araneae</taxon>
        <taxon>Araneomorphae</taxon>
        <taxon>Entelegynae</taxon>
        <taxon>Araneoidea</taxon>
        <taxon>Araneidae</taxon>
        <taxon>Caerostris</taxon>
    </lineage>
</organism>
<dbReference type="EMBL" id="BPLR01003970">
    <property type="protein sequence ID" value="GIX90808.1"/>
    <property type="molecule type" value="Genomic_DNA"/>
</dbReference>
<evidence type="ECO:0000313" key="2">
    <source>
        <dbReference type="Proteomes" id="UP001054945"/>
    </source>
</evidence>
<dbReference type="Proteomes" id="UP001054945">
    <property type="component" value="Unassembled WGS sequence"/>
</dbReference>
<gene>
    <name evidence="1" type="ORF">CEXT_135251</name>
</gene>